<gene>
    <name evidence="15" type="ORF">CRU90_02145</name>
</gene>
<dbReference type="InterPro" id="IPR000700">
    <property type="entry name" value="PAS-assoc_C"/>
</dbReference>
<dbReference type="InterPro" id="IPR000014">
    <property type="entry name" value="PAS"/>
</dbReference>
<evidence type="ECO:0000256" key="6">
    <source>
        <dbReference type="ARBA" id="ARBA00022741"/>
    </source>
</evidence>
<evidence type="ECO:0000256" key="8">
    <source>
        <dbReference type="ARBA" id="ARBA00022840"/>
    </source>
</evidence>
<dbReference type="PROSITE" id="PS50109">
    <property type="entry name" value="HIS_KIN"/>
    <property type="match status" value="1"/>
</dbReference>
<dbReference type="EC" id="2.7.13.3" evidence="3"/>
<sequence length="600" mass="69187">MGYFKSSIKNKLTLIILSVTTITSALGYIGFVFWYMNEQYKKTLELSNTIGIVISQDVGKLILLDDVSAAADISTQLKSFKNLQKLVLYKKDGNAILQYNIEDKGFEAEKIDFTKIDKIFKYDNIIKVYHKAMYQNKYLGVVHFEFKIDSLSEIIKKDLLMILLIFMYVFGISFFLAKFFAARFTKPILKLVNFLERIDKTESLKKRVVTNEQNEFGKLYNEVNRMLQRIENSYYALKLASVAFETQSGMIITNKEKKILQVNSAFTKLTGFTLEDVKGKTPSILKSGLQNKEFYENMYDSLNKYNFWIGEITNLRKDGTIINEHLLIQSILNENNEVIYYIASFLDNTKQKEMEKQLQVNQQLLLQQSKLAAMGEMLENIAHQWKQPLSTITTLTSGILLNKEYNILDDNFLKEGLNNITNSTKYMSKTIDDFRDFYSNKVEKKEFDIEDSIEKALVLLSTKLIKKDIVIIKNLDNLKILGYKNELIQVYMNILSNAIDSLDESENDIKIIQISSKIENNKLILEFLDNADGVKEEIIDKIFDSHFTTKSEKQGSGIGLYMSKIIIDKSHGELKVSNKTFEYNSKTYKGANFTIILPIA</sequence>
<dbReference type="InterPro" id="IPR036097">
    <property type="entry name" value="HisK_dim/P_sf"/>
</dbReference>
<evidence type="ECO:0000259" key="13">
    <source>
        <dbReference type="PROSITE" id="PS50113"/>
    </source>
</evidence>
<comment type="caution">
    <text evidence="15">The sequence shown here is derived from an EMBL/GenBank/DDBJ whole genome shotgun (WGS) entry which is preliminary data.</text>
</comment>
<dbReference type="PANTHER" id="PTHR43065">
    <property type="entry name" value="SENSOR HISTIDINE KINASE"/>
    <property type="match status" value="1"/>
</dbReference>
<dbReference type="SMART" id="SM00387">
    <property type="entry name" value="HATPase_c"/>
    <property type="match status" value="1"/>
</dbReference>
<keyword evidence="10" id="KW-0472">Membrane</keyword>
<dbReference type="AlphaFoldDB" id="A0A4Q0ZHR5"/>
<evidence type="ECO:0000259" key="14">
    <source>
        <dbReference type="PROSITE" id="PS50885"/>
    </source>
</evidence>
<dbReference type="InterPro" id="IPR003594">
    <property type="entry name" value="HATPase_dom"/>
</dbReference>
<evidence type="ECO:0000313" key="15">
    <source>
        <dbReference type="EMBL" id="RXJ85400.1"/>
    </source>
</evidence>
<evidence type="ECO:0000256" key="10">
    <source>
        <dbReference type="SAM" id="Phobius"/>
    </source>
</evidence>
<dbReference type="SMART" id="SM00086">
    <property type="entry name" value="PAC"/>
    <property type="match status" value="1"/>
</dbReference>
<comment type="subcellular location">
    <subcellularLocation>
        <location evidence="2">Membrane</location>
    </subcellularLocation>
</comment>
<dbReference type="RefSeq" id="WP_128985624.1">
    <property type="nucleotide sequence ID" value="NZ_PDJZ01000002.1"/>
</dbReference>
<name>A0A4Q0ZHR5_9BACT</name>
<keyword evidence="4" id="KW-0597">Phosphoprotein</keyword>
<reference evidence="15 16" key="1">
    <citation type="submission" date="2017-10" db="EMBL/GenBank/DDBJ databases">
        <title>Genomics of the genus Arcobacter.</title>
        <authorList>
            <person name="Perez-Cataluna A."/>
            <person name="Figueras M.J."/>
        </authorList>
    </citation>
    <scope>NUCLEOTIDE SEQUENCE [LARGE SCALE GENOMIC DNA]</scope>
    <source>
        <strain evidence="15 16">F26</strain>
    </source>
</reference>
<dbReference type="SUPFAM" id="SSF55874">
    <property type="entry name" value="ATPase domain of HSP90 chaperone/DNA topoisomerase II/histidine kinase"/>
    <property type="match status" value="1"/>
</dbReference>
<dbReference type="Pfam" id="PF00512">
    <property type="entry name" value="HisKA"/>
    <property type="match status" value="1"/>
</dbReference>
<comment type="catalytic activity">
    <reaction evidence="1">
        <text>ATP + protein L-histidine = ADP + protein N-phospho-L-histidine.</text>
        <dbReference type="EC" id="2.7.13.3"/>
    </reaction>
</comment>
<feature type="domain" description="Histidine kinase" evidence="11">
    <location>
        <begin position="380"/>
        <end position="600"/>
    </location>
</feature>
<dbReference type="PANTHER" id="PTHR43065:SF46">
    <property type="entry name" value="C4-DICARBOXYLATE TRANSPORT SENSOR PROTEIN DCTB"/>
    <property type="match status" value="1"/>
</dbReference>
<dbReference type="GO" id="GO:0005524">
    <property type="term" value="F:ATP binding"/>
    <property type="evidence" value="ECO:0007669"/>
    <property type="project" value="UniProtKB-KW"/>
</dbReference>
<dbReference type="SUPFAM" id="SSF158472">
    <property type="entry name" value="HAMP domain-like"/>
    <property type="match status" value="1"/>
</dbReference>
<dbReference type="PRINTS" id="PR00344">
    <property type="entry name" value="BCTRLSENSOR"/>
</dbReference>
<dbReference type="InterPro" id="IPR004358">
    <property type="entry name" value="Sig_transdc_His_kin-like_C"/>
</dbReference>
<dbReference type="SMART" id="SM00091">
    <property type="entry name" value="PAS"/>
    <property type="match status" value="1"/>
</dbReference>
<dbReference type="Gene3D" id="3.30.450.20">
    <property type="entry name" value="PAS domain"/>
    <property type="match status" value="1"/>
</dbReference>
<dbReference type="Pfam" id="PF02518">
    <property type="entry name" value="HATPase_c"/>
    <property type="match status" value="1"/>
</dbReference>
<keyword evidence="10" id="KW-0812">Transmembrane</keyword>
<dbReference type="InterPro" id="IPR035965">
    <property type="entry name" value="PAS-like_dom_sf"/>
</dbReference>
<evidence type="ECO:0000256" key="5">
    <source>
        <dbReference type="ARBA" id="ARBA00022679"/>
    </source>
</evidence>
<keyword evidence="9" id="KW-0902">Two-component regulatory system</keyword>
<feature type="domain" description="PAS" evidence="12">
    <location>
        <begin position="248"/>
        <end position="281"/>
    </location>
</feature>
<dbReference type="InterPro" id="IPR003661">
    <property type="entry name" value="HisK_dim/P_dom"/>
</dbReference>
<feature type="transmembrane region" description="Helical" evidence="10">
    <location>
        <begin position="159"/>
        <end position="181"/>
    </location>
</feature>
<dbReference type="PROSITE" id="PS50112">
    <property type="entry name" value="PAS"/>
    <property type="match status" value="1"/>
</dbReference>
<evidence type="ECO:0000256" key="4">
    <source>
        <dbReference type="ARBA" id="ARBA00022553"/>
    </source>
</evidence>
<dbReference type="SUPFAM" id="SSF55785">
    <property type="entry name" value="PYP-like sensor domain (PAS domain)"/>
    <property type="match status" value="1"/>
</dbReference>
<dbReference type="Pfam" id="PF13426">
    <property type="entry name" value="PAS_9"/>
    <property type="match status" value="1"/>
</dbReference>
<proteinExistence type="predicted"/>
<feature type="domain" description="HAMP" evidence="14">
    <location>
        <begin position="182"/>
        <end position="235"/>
    </location>
</feature>
<keyword evidence="7" id="KW-0418">Kinase</keyword>
<dbReference type="PROSITE" id="PS50885">
    <property type="entry name" value="HAMP"/>
    <property type="match status" value="1"/>
</dbReference>
<keyword evidence="6" id="KW-0547">Nucleotide-binding</keyword>
<dbReference type="InterPro" id="IPR036890">
    <property type="entry name" value="HATPase_C_sf"/>
</dbReference>
<protein>
    <recommendedName>
        <fullName evidence="3">histidine kinase</fullName>
        <ecNumber evidence="3">2.7.13.3</ecNumber>
    </recommendedName>
</protein>
<evidence type="ECO:0000256" key="3">
    <source>
        <dbReference type="ARBA" id="ARBA00012438"/>
    </source>
</evidence>
<accession>A0A4Q0ZHR5</accession>
<dbReference type="GO" id="GO:0000155">
    <property type="term" value="F:phosphorelay sensor kinase activity"/>
    <property type="evidence" value="ECO:0007669"/>
    <property type="project" value="InterPro"/>
</dbReference>
<dbReference type="OrthoDB" id="5348332at2"/>
<dbReference type="Proteomes" id="UP000290870">
    <property type="component" value="Unassembled WGS sequence"/>
</dbReference>
<organism evidence="15 16">
    <name type="scientific">Arcobacter cloacae</name>
    <dbReference type="NCBI Taxonomy" id="1054034"/>
    <lineage>
        <taxon>Bacteria</taxon>
        <taxon>Pseudomonadati</taxon>
        <taxon>Campylobacterota</taxon>
        <taxon>Epsilonproteobacteria</taxon>
        <taxon>Campylobacterales</taxon>
        <taxon>Arcobacteraceae</taxon>
        <taxon>Arcobacter</taxon>
    </lineage>
</organism>
<keyword evidence="10" id="KW-1133">Transmembrane helix</keyword>
<evidence type="ECO:0000259" key="12">
    <source>
        <dbReference type="PROSITE" id="PS50112"/>
    </source>
</evidence>
<feature type="domain" description="PAC" evidence="13">
    <location>
        <begin position="308"/>
        <end position="360"/>
    </location>
</feature>
<evidence type="ECO:0000259" key="11">
    <source>
        <dbReference type="PROSITE" id="PS50109"/>
    </source>
</evidence>
<dbReference type="SUPFAM" id="SSF47384">
    <property type="entry name" value="Homodimeric domain of signal transducing histidine kinase"/>
    <property type="match status" value="1"/>
</dbReference>
<dbReference type="NCBIfam" id="TIGR00229">
    <property type="entry name" value="sensory_box"/>
    <property type="match status" value="1"/>
</dbReference>
<feature type="transmembrane region" description="Helical" evidence="10">
    <location>
        <begin position="12"/>
        <end position="36"/>
    </location>
</feature>
<dbReference type="Gene3D" id="3.30.565.10">
    <property type="entry name" value="Histidine kinase-like ATPase, C-terminal domain"/>
    <property type="match status" value="1"/>
</dbReference>
<keyword evidence="8" id="KW-0067">ATP-binding</keyword>
<evidence type="ECO:0000256" key="1">
    <source>
        <dbReference type="ARBA" id="ARBA00000085"/>
    </source>
</evidence>
<dbReference type="EMBL" id="PDJZ01000002">
    <property type="protein sequence ID" value="RXJ85400.1"/>
    <property type="molecule type" value="Genomic_DNA"/>
</dbReference>
<dbReference type="Gene3D" id="1.10.287.130">
    <property type="match status" value="1"/>
</dbReference>
<evidence type="ECO:0000313" key="16">
    <source>
        <dbReference type="Proteomes" id="UP000290870"/>
    </source>
</evidence>
<dbReference type="PROSITE" id="PS50113">
    <property type="entry name" value="PAC"/>
    <property type="match status" value="1"/>
</dbReference>
<keyword evidence="5" id="KW-0808">Transferase</keyword>
<dbReference type="Gene3D" id="6.10.340.10">
    <property type="match status" value="1"/>
</dbReference>
<evidence type="ECO:0000256" key="2">
    <source>
        <dbReference type="ARBA" id="ARBA00004370"/>
    </source>
</evidence>
<dbReference type="CDD" id="cd00082">
    <property type="entry name" value="HisKA"/>
    <property type="match status" value="1"/>
</dbReference>
<dbReference type="GO" id="GO:0016020">
    <property type="term" value="C:membrane"/>
    <property type="evidence" value="ECO:0007669"/>
    <property type="project" value="UniProtKB-SubCell"/>
</dbReference>
<dbReference type="InterPro" id="IPR003660">
    <property type="entry name" value="HAMP_dom"/>
</dbReference>
<dbReference type="InterPro" id="IPR005467">
    <property type="entry name" value="His_kinase_dom"/>
</dbReference>
<dbReference type="CDD" id="cd00130">
    <property type="entry name" value="PAS"/>
    <property type="match status" value="1"/>
</dbReference>
<evidence type="ECO:0000256" key="9">
    <source>
        <dbReference type="ARBA" id="ARBA00023012"/>
    </source>
</evidence>
<evidence type="ECO:0000256" key="7">
    <source>
        <dbReference type="ARBA" id="ARBA00022777"/>
    </source>
</evidence>
<dbReference type="InterPro" id="IPR001610">
    <property type="entry name" value="PAC"/>
</dbReference>